<accession>A0A7S0K911</accession>
<name>A0A7S0K911_9STRA</name>
<proteinExistence type="predicted"/>
<protein>
    <submittedName>
        <fullName evidence="1">Uncharacterized protein</fullName>
    </submittedName>
</protein>
<organism evidence="1">
    <name type="scientific">Leptocylindrus aporus</name>
    <dbReference type="NCBI Taxonomy" id="1398097"/>
    <lineage>
        <taxon>Eukaryota</taxon>
        <taxon>Sar</taxon>
        <taxon>Stramenopiles</taxon>
        <taxon>Ochrophyta</taxon>
        <taxon>Bacillariophyta</taxon>
        <taxon>Coscinodiscophyceae</taxon>
        <taxon>Chaetocerotophycidae</taxon>
        <taxon>Leptocylindrales</taxon>
        <taxon>Leptocylindraceae</taxon>
        <taxon>Leptocylindrus</taxon>
    </lineage>
</organism>
<sequence>MTNQNNIDGYGFSARLLAAAAASAPLLRTGNGPTSFLSQDHHQQQLLQSNSGGIGVGVGGGVNGSAKSMMLGVKRGREKLNNNNWKNHLKSSDPQHYCYLQKDEVSSCKRQRMVSSLMHKHVAPNDILQHSNGDETMIINPNPITNDDNKQPYMFHDERNSIRDHTFINVDRNDGNVVEGIQQQAIVAEGLEPNEVSQLQAKYDGNQQIVQYKSGLNLQNNSLNHVNFQNHSQPCSQAEGSFNVVPSNTADKRRVVLGRAKESVSKLCDPERFHETDPDLLLRLLVEDEGSVQKLFSESCKKKKVSLPIRFNSSQMISFFHPSTAEQRQAFQDKEMVAAIQEGNVEQVRLLWRSGKRVDGCNNFGESFLHISCRRGYDSLVEFLVNEAMTNLRICDDHGRNPLHSTCWSIKPKYRIAKIIVEREPLLFMFADARGHTPLMYVQSSAWGDWCTFISLCHELRLLYR</sequence>
<dbReference type="SUPFAM" id="SSF48403">
    <property type="entry name" value="Ankyrin repeat"/>
    <property type="match status" value="1"/>
</dbReference>
<dbReference type="Gene3D" id="1.25.40.20">
    <property type="entry name" value="Ankyrin repeat-containing domain"/>
    <property type="match status" value="1"/>
</dbReference>
<gene>
    <name evidence="1" type="ORF">LDAN0322_LOCUS79</name>
</gene>
<evidence type="ECO:0000313" key="1">
    <source>
        <dbReference type="EMBL" id="CAD8573935.1"/>
    </source>
</evidence>
<dbReference type="AlphaFoldDB" id="A0A7S0K911"/>
<dbReference type="InterPro" id="IPR036770">
    <property type="entry name" value="Ankyrin_rpt-contain_sf"/>
</dbReference>
<dbReference type="Pfam" id="PF12796">
    <property type="entry name" value="Ank_2"/>
    <property type="match status" value="1"/>
</dbReference>
<dbReference type="EMBL" id="HBEU01000111">
    <property type="protein sequence ID" value="CAD8573935.1"/>
    <property type="molecule type" value="Transcribed_RNA"/>
</dbReference>
<reference evidence="1" key="1">
    <citation type="submission" date="2021-01" db="EMBL/GenBank/DDBJ databases">
        <authorList>
            <person name="Corre E."/>
            <person name="Pelletier E."/>
            <person name="Niang G."/>
            <person name="Scheremetjew M."/>
            <person name="Finn R."/>
            <person name="Kale V."/>
            <person name="Holt S."/>
            <person name="Cochrane G."/>
            <person name="Meng A."/>
            <person name="Brown T."/>
            <person name="Cohen L."/>
        </authorList>
    </citation>
    <scope>NUCLEOTIDE SEQUENCE</scope>
    <source>
        <strain evidence="1">B651</strain>
    </source>
</reference>
<dbReference type="InterPro" id="IPR002110">
    <property type="entry name" value="Ankyrin_rpt"/>
</dbReference>